<sequence length="652" mass="69057">MRMAGLDPRPSVQAGPDRPVAVWGRKGPARRGMALAKRAGAPLLTLEDAPLRSVRPDPADPSVGLLIDAGGVHYDPWSGSDLARRLDTVEWDRTSANRAAAAIRMLRAAGLSKYNPVPRGATSLPRRFVLVVDQKRGDASLRASGGDAALFAAMLAQARADHPGVPVLVRAHPAGAGHLDLGSLPSGVTVDLASNPWDLLDAAEAVYCHSSQLGFEAICAGHRPHVFGLPFYAGRGLTVDHHPDASRLARRDLTVEALFSGAMLDLPHWVDPVRREACDFESAAEGLRARAEAWWRVERPLLCSGMAPWKRRHVARFLTGQGGAPRFAAARTGAALAKRAARERRDLAVWASRMPADLPAAAQAAGQRLWRVEDGFLRSVGLGAELRPALSLAFDDLGIYYDPSGPSRLEQLIAARADLSADARARAARLRARIVAAGLSKYNVGDAARPAFDTCGRPRLLVVGQVEDDASVTSGGGAIRTNIALLQAARDAHPDAFILYKPHPDVQAGLRPGAVPPDAVAELANGQLDGLSSPSALAVADHVWTLTSLTGFEALLRGLKVTCLGTPFYAGWGLTDDRGPACPRRTARPELDGLVHAALIDYPLYFDPATGLACDAETAMDLLVAQRAGAAGQAPGQGVVGRMLRVGARLRG</sequence>
<dbReference type="GO" id="GO:0015774">
    <property type="term" value="P:polysaccharide transport"/>
    <property type="evidence" value="ECO:0007669"/>
    <property type="project" value="InterPro"/>
</dbReference>
<dbReference type="EMBL" id="WUWG01000003">
    <property type="protein sequence ID" value="MXU65240.1"/>
    <property type="molecule type" value="Genomic_DNA"/>
</dbReference>
<dbReference type="CDD" id="cd16439">
    <property type="entry name" value="beta_Kdo_transferase_KpsC_2"/>
    <property type="match status" value="1"/>
</dbReference>
<feature type="region of interest" description="Disordered" evidence="1">
    <location>
        <begin position="1"/>
        <end position="24"/>
    </location>
</feature>
<dbReference type="InterPro" id="IPR007833">
    <property type="entry name" value="Capsule_polysaccharide_synth"/>
</dbReference>
<proteinExistence type="predicted"/>
<protein>
    <submittedName>
        <fullName evidence="2">Capsular polysaccharide biosynthesis protein</fullName>
    </submittedName>
</protein>
<organism evidence="2 3">
    <name type="scientific">Oceanomicrobium pacificus</name>
    <dbReference type="NCBI Taxonomy" id="2692916"/>
    <lineage>
        <taxon>Bacteria</taxon>
        <taxon>Pseudomonadati</taxon>
        <taxon>Pseudomonadota</taxon>
        <taxon>Alphaproteobacteria</taxon>
        <taxon>Rhodobacterales</taxon>
        <taxon>Paracoccaceae</taxon>
        <taxon>Oceanomicrobium</taxon>
    </lineage>
</organism>
<evidence type="ECO:0000256" key="1">
    <source>
        <dbReference type="SAM" id="MobiDB-lite"/>
    </source>
</evidence>
<dbReference type="Pfam" id="PF05159">
    <property type="entry name" value="Capsule_synth"/>
    <property type="match status" value="3"/>
</dbReference>
<keyword evidence="3" id="KW-1185">Reference proteome</keyword>
<dbReference type="AlphaFoldDB" id="A0A6B0TL35"/>
<reference evidence="2 3" key="1">
    <citation type="submission" date="2019-12" db="EMBL/GenBank/DDBJ databases">
        <title>Strain KN286 was isolated from seawater, which was collected from Caroline Seamount in the tropical western Pacific.</title>
        <authorList>
            <person name="Wang Q."/>
        </authorList>
    </citation>
    <scope>NUCLEOTIDE SEQUENCE [LARGE SCALE GENOMIC DNA]</scope>
    <source>
        <strain evidence="2 3">KN286</strain>
    </source>
</reference>
<dbReference type="GO" id="GO:0000271">
    <property type="term" value="P:polysaccharide biosynthetic process"/>
    <property type="evidence" value="ECO:0007669"/>
    <property type="project" value="InterPro"/>
</dbReference>
<dbReference type="Proteomes" id="UP000436016">
    <property type="component" value="Unassembled WGS sequence"/>
</dbReference>
<evidence type="ECO:0000313" key="3">
    <source>
        <dbReference type="Proteomes" id="UP000436016"/>
    </source>
</evidence>
<name>A0A6B0TL35_9RHOB</name>
<evidence type="ECO:0000313" key="2">
    <source>
        <dbReference type="EMBL" id="MXU65240.1"/>
    </source>
</evidence>
<gene>
    <name evidence="2" type="ORF">GSH16_07255</name>
</gene>
<accession>A0A6B0TL35</accession>
<comment type="caution">
    <text evidence="2">The sequence shown here is derived from an EMBL/GenBank/DDBJ whole genome shotgun (WGS) entry which is preliminary data.</text>
</comment>